<sequence length="96" mass="11229">MQNLVEFSQIDSDISEEEIIERAVIAAIELYAKRLLPTSKRTKSTVYLSPELDSHLNSIKEFLGISRQDLVEEAVMFYTRWKIYARHINRSILDKI</sequence>
<dbReference type="RefSeq" id="WP_034121062.1">
    <property type="nucleotide sequence ID" value="NZ_CM013137.1"/>
</dbReference>
<organism evidence="1 2">
    <name type="scientific">Acinetobacter baumannii</name>
    <dbReference type="NCBI Taxonomy" id="470"/>
    <lineage>
        <taxon>Bacteria</taxon>
        <taxon>Pseudomonadati</taxon>
        <taxon>Pseudomonadota</taxon>
        <taxon>Gammaproteobacteria</taxon>
        <taxon>Moraxellales</taxon>
        <taxon>Moraxellaceae</taxon>
        <taxon>Acinetobacter</taxon>
        <taxon>Acinetobacter calcoaceticus/baumannii complex</taxon>
    </lineage>
</organism>
<name>A0A809JPH2_ACIBA</name>
<reference evidence="1" key="1">
    <citation type="submission" date="2020-09" db="EMBL/GenBank/DDBJ databases">
        <title>Acinetobacter baumannii E-072658 complete genome.</title>
        <authorList>
            <person name="Hamidian M."/>
            <person name="Maharjan R."/>
            <person name="Cain A.K."/>
            <person name="Faruga D.N."/>
            <person name="Paulsen I.T."/>
        </authorList>
    </citation>
    <scope>NUCLEOTIDE SEQUENCE</scope>
    <source>
        <strain evidence="1">E-072658</strain>
        <plasmid evidence="1">p8E072658</plasmid>
    </source>
</reference>
<accession>A0A809JPH2</accession>
<protein>
    <submittedName>
        <fullName evidence="1">Uncharacterized protein</fullName>
    </submittedName>
</protein>
<geneLocation type="plasmid" evidence="1 2">
    <name>p8E072658</name>
</geneLocation>
<evidence type="ECO:0000313" key="2">
    <source>
        <dbReference type="Proteomes" id="UP001050565"/>
    </source>
</evidence>
<dbReference type="EMBL" id="CP061706">
    <property type="protein sequence ID" value="UAA86703.1"/>
    <property type="molecule type" value="Genomic_DNA"/>
</dbReference>
<dbReference type="Proteomes" id="UP001050565">
    <property type="component" value="Plasmid p8E072658"/>
</dbReference>
<evidence type="ECO:0000313" key="1">
    <source>
        <dbReference type="EMBL" id="UAA86703.1"/>
    </source>
</evidence>
<dbReference type="AlphaFoldDB" id="A0A809JPH2"/>
<proteinExistence type="predicted"/>
<gene>
    <name evidence="1" type="ORF">H2787_17665</name>
</gene>
<keyword evidence="1" id="KW-0614">Plasmid</keyword>